<dbReference type="Proteomes" id="UP000007819">
    <property type="component" value="Chromosome X"/>
</dbReference>
<protein>
    <submittedName>
        <fullName evidence="2">Uncharacterized protein</fullName>
    </submittedName>
</protein>
<dbReference type="KEGG" id="api:100575015"/>
<keyword evidence="3" id="KW-1185">Reference proteome</keyword>
<dbReference type="RefSeq" id="XP_003247927.1">
    <property type="nucleotide sequence ID" value="XM_003247879.4"/>
</dbReference>
<feature type="coiled-coil region" evidence="1">
    <location>
        <begin position="15"/>
        <end position="42"/>
    </location>
</feature>
<keyword evidence="1" id="KW-0175">Coiled coil</keyword>
<dbReference type="AlphaFoldDB" id="A0A8R1WC84"/>
<name>A0A8R1WC84_ACYPI</name>
<evidence type="ECO:0000313" key="2">
    <source>
        <dbReference type="EnsemblMetazoa" id="XP_003247927.1"/>
    </source>
</evidence>
<reference evidence="2" key="2">
    <citation type="submission" date="2022-06" db="UniProtKB">
        <authorList>
            <consortium name="EnsemblMetazoa"/>
        </authorList>
    </citation>
    <scope>IDENTIFICATION</scope>
</reference>
<proteinExistence type="predicted"/>
<sequence length="467" mass="54162">MGDKCKNEIKFDIRNETIENTLNDLRLQISILKQQNLNIKSKLDEDINKGCAMTKLLQKRKPFRQTKTGEVIFPGKKEMDFKLDVMTREILKLRTVLNGLKKNHDQINSAGNNNKTKSNCSDTNNEDNINKKLSEELCEQYNTMKDTFDKIVLEISKYRVLSDNKIKEMDNNNSQLTKTQEEFYNAVTTLAQIESNTSDDIEIVRKEFKDVKDRLDSLKSDAEHQIDELNATNESYMNGLQEKEYQIVRSNNLSKEKAKLTAEFESEFNRHKEYFKKRVSQVEFLPAALQAVQKQMFLEKELRASLEQNVEILSKKLKTTRNDSCNDSLDSNQLLKSKAQHLKIKQMKLEKILEEKLRCCDEIKTYKYQQKSVLGKIKSETKLKINDLRRILKAPAEEYLNTINKLQNQISQIEAYSCFENDQLKLMSSIMQKPIDALASILKEAREQITAIGNLQNVLTVCPKICS</sequence>
<organism evidence="2 3">
    <name type="scientific">Acyrthosiphon pisum</name>
    <name type="common">Pea aphid</name>
    <dbReference type="NCBI Taxonomy" id="7029"/>
    <lineage>
        <taxon>Eukaryota</taxon>
        <taxon>Metazoa</taxon>
        <taxon>Ecdysozoa</taxon>
        <taxon>Arthropoda</taxon>
        <taxon>Hexapoda</taxon>
        <taxon>Insecta</taxon>
        <taxon>Pterygota</taxon>
        <taxon>Neoptera</taxon>
        <taxon>Paraneoptera</taxon>
        <taxon>Hemiptera</taxon>
        <taxon>Sternorrhyncha</taxon>
        <taxon>Aphidomorpha</taxon>
        <taxon>Aphidoidea</taxon>
        <taxon>Aphididae</taxon>
        <taxon>Macrosiphini</taxon>
        <taxon>Acyrthosiphon</taxon>
    </lineage>
</organism>
<dbReference type="GeneID" id="100575015"/>
<accession>A0A8R1WC84</accession>
<reference evidence="3" key="1">
    <citation type="submission" date="2010-06" db="EMBL/GenBank/DDBJ databases">
        <authorList>
            <person name="Jiang H."/>
            <person name="Abraham K."/>
            <person name="Ali S."/>
            <person name="Alsbrooks S.L."/>
            <person name="Anim B.N."/>
            <person name="Anosike U.S."/>
            <person name="Attaway T."/>
            <person name="Bandaranaike D.P."/>
            <person name="Battles P.K."/>
            <person name="Bell S.N."/>
            <person name="Bell A.V."/>
            <person name="Beltran B."/>
            <person name="Bickham C."/>
            <person name="Bustamante Y."/>
            <person name="Caleb T."/>
            <person name="Canada A."/>
            <person name="Cardenas V."/>
            <person name="Carter K."/>
            <person name="Chacko J."/>
            <person name="Chandrabose M.N."/>
            <person name="Chavez D."/>
            <person name="Chavez A."/>
            <person name="Chen L."/>
            <person name="Chu H.-S."/>
            <person name="Claassen K.J."/>
            <person name="Cockrell R."/>
            <person name="Collins M."/>
            <person name="Cooper J.A."/>
            <person name="Cree A."/>
            <person name="Curry S.M."/>
            <person name="Da Y."/>
            <person name="Dao M.D."/>
            <person name="Das B."/>
            <person name="Davila M.-L."/>
            <person name="Davy-Carroll L."/>
            <person name="Denson S."/>
            <person name="Dinh H."/>
            <person name="Ebong V.E."/>
            <person name="Edwards J.R."/>
            <person name="Egan A."/>
            <person name="El-Daye J."/>
            <person name="Escobedo L."/>
            <person name="Fernandez S."/>
            <person name="Fernando P.R."/>
            <person name="Flagg N."/>
            <person name="Forbes L.D."/>
            <person name="Fowler R.G."/>
            <person name="Fu Q."/>
            <person name="Gabisi R.A."/>
            <person name="Ganer J."/>
            <person name="Garbino Pronczuk A."/>
            <person name="Garcia R.M."/>
            <person name="Garner T."/>
            <person name="Garrett T.E."/>
            <person name="Gonzalez D.A."/>
            <person name="Hamid H."/>
            <person name="Hawkins E.S."/>
            <person name="Hirani K."/>
            <person name="Hogues M.E."/>
            <person name="Hollins B."/>
            <person name="Hsiao C.-H."/>
            <person name="Jabil R."/>
            <person name="James M.L."/>
            <person name="Jhangiani S.N."/>
            <person name="Johnson B."/>
            <person name="Johnson Q."/>
            <person name="Joshi V."/>
            <person name="Kalu J.B."/>
            <person name="Kam C."/>
            <person name="Kashfia A."/>
            <person name="Keebler J."/>
            <person name="Kisamo H."/>
            <person name="Kovar C.L."/>
            <person name="Lago L.A."/>
            <person name="Lai C.-Y."/>
            <person name="Laidlaw J."/>
            <person name="Lara F."/>
            <person name="Le T.-K."/>
            <person name="Lee S.L."/>
            <person name="Legall F.H."/>
            <person name="Lemon S.J."/>
            <person name="Lewis L.R."/>
            <person name="Li B."/>
            <person name="Liu Y."/>
            <person name="Liu Y.-S."/>
            <person name="Lopez J."/>
            <person name="Lozado R.J."/>
            <person name="Lu J."/>
            <person name="Madu R.C."/>
            <person name="Maheshwari M."/>
            <person name="Maheshwari R."/>
            <person name="Malloy K."/>
            <person name="Martinez E."/>
            <person name="Mathew T."/>
            <person name="Mercado I.C."/>
            <person name="Mercado C."/>
            <person name="Meyer B."/>
            <person name="Montgomery K."/>
            <person name="Morgan M.B."/>
            <person name="Munidasa M."/>
            <person name="Nazareth L.V."/>
            <person name="Nelson J."/>
            <person name="Ng B.M."/>
            <person name="Nguyen N.B."/>
            <person name="Nguyen P.Q."/>
            <person name="Nguyen T."/>
            <person name="Obregon M."/>
            <person name="Okwuonu G.O."/>
            <person name="Onwere C.G."/>
            <person name="Orozco G."/>
            <person name="Parra A."/>
            <person name="Patel S."/>
            <person name="Patil S."/>
            <person name="Perez A."/>
            <person name="Perez Y."/>
            <person name="Pham C."/>
            <person name="Primus E.L."/>
            <person name="Pu L.-L."/>
            <person name="Puazo M."/>
            <person name="Qin X."/>
            <person name="Quiroz J.B."/>
            <person name="Reese J."/>
            <person name="Richards S."/>
            <person name="Rives C.M."/>
            <person name="Robberts R."/>
            <person name="Ruiz S.J."/>
            <person name="Ruiz M.J."/>
            <person name="Santibanez J."/>
            <person name="Schneider B.W."/>
            <person name="Sisson I."/>
            <person name="Smith M."/>
            <person name="Sodergren E."/>
            <person name="Song X.-Z."/>
            <person name="Song B.B."/>
            <person name="Summersgill H."/>
            <person name="Thelus R."/>
            <person name="Thornton R.D."/>
            <person name="Trejos Z.Y."/>
            <person name="Usmani K."/>
            <person name="Vattathil S."/>
            <person name="Villasana D."/>
            <person name="Walker D.L."/>
            <person name="Wang S."/>
            <person name="Wang K."/>
            <person name="White C.S."/>
            <person name="Williams A.C."/>
            <person name="Williamson J."/>
            <person name="Wilson K."/>
            <person name="Woghiren I.O."/>
            <person name="Woodworth J.R."/>
            <person name="Worley K.C."/>
            <person name="Wright R.A."/>
            <person name="Wu W."/>
            <person name="Young L."/>
            <person name="Zhang L."/>
            <person name="Zhang J."/>
            <person name="Zhu Y."/>
            <person name="Muzny D.M."/>
            <person name="Weinstock G."/>
            <person name="Gibbs R.A."/>
        </authorList>
    </citation>
    <scope>NUCLEOTIDE SEQUENCE [LARGE SCALE GENOMIC DNA]</scope>
    <source>
        <strain evidence="3">LSR1</strain>
    </source>
</reference>
<dbReference type="OrthoDB" id="6589311at2759"/>
<evidence type="ECO:0000313" key="3">
    <source>
        <dbReference type="Proteomes" id="UP000007819"/>
    </source>
</evidence>
<evidence type="ECO:0000256" key="1">
    <source>
        <dbReference type="SAM" id="Coils"/>
    </source>
</evidence>
<feature type="coiled-coil region" evidence="1">
    <location>
        <begin position="201"/>
        <end position="239"/>
    </location>
</feature>
<dbReference type="EnsemblMetazoa" id="XM_003247879.4">
    <property type="protein sequence ID" value="XP_003247927.1"/>
    <property type="gene ID" value="LOC100575015"/>
</dbReference>